<dbReference type="AlphaFoldDB" id="A0A0G4PLV9"/>
<evidence type="ECO:0000313" key="2">
    <source>
        <dbReference type="Proteomes" id="UP000053732"/>
    </source>
</evidence>
<dbReference type="EMBL" id="HG793155">
    <property type="protein sequence ID" value="CRL27397.1"/>
    <property type="molecule type" value="Genomic_DNA"/>
</dbReference>
<dbReference type="Proteomes" id="UP000053732">
    <property type="component" value="Unassembled WGS sequence"/>
</dbReference>
<protein>
    <submittedName>
        <fullName evidence="1">Str. FM013</fullName>
    </submittedName>
</protein>
<organism evidence="1 2">
    <name type="scientific">Penicillium camemberti (strain FM 013)</name>
    <dbReference type="NCBI Taxonomy" id="1429867"/>
    <lineage>
        <taxon>Eukaryota</taxon>
        <taxon>Fungi</taxon>
        <taxon>Dikarya</taxon>
        <taxon>Ascomycota</taxon>
        <taxon>Pezizomycotina</taxon>
        <taxon>Eurotiomycetes</taxon>
        <taxon>Eurotiomycetidae</taxon>
        <taxon>Eurotiales</taxon>
        <taxon>Aspergillaceae</taxon>
        <taxon>Penicillium</taxon>
    </lineage>
</organism>
<reference evidence="1 2" key="1">
    <citation type="journal article" date="2014" name="Nat. Commun.">
        <title>Multiple recent horizontal transfers of a large genomic region in cheese making fungi.</title>
        <authorList>
            <person name="Cheeseman K."/>
            <person name="Ropars J."/>
            <person name="Renault P."/>
            <person name="Dupont J."/>
            <person name="Gouzy J."/>
            <person name="Branca A."/>
            <person name="Abraham A.L."/>
            <person name="Ceppi M."/>
            <person name="Conseiller E."/>
            <person name="Debuchy R."/>
            <person name="Malagnac F."/>
            <person name="Goarin A."/>
            <person name="Silar P."/>
            <person name="Lacoste S."/>
            <person name="Sallet E."/>
            <person name="Bensimon A."/>
            <person name="Giraud T."/>
            <person name="Brygoo Y."/>
        </authorList>
    </citation>
    <scope>NUCLEOTIDE SEQUENCE [LARGE SCALE GENOMIC DNA]</scope>
    <source>
        <strain evidence="2">FM 013</strain>
    </source>
</reference>
<keyword evidence="2" id="KW-1185">Reference proteome</keyword>
<name>A0A0G4PLV9_PENC3</name>
<gene>
    <name evidence="1" type="ORF">PCAMFM013_S022g000077</name>
</gene>
<proteinExistence type="predicted"/>
<accession>A0A0G4PLV9</accession>
<evidence type="ECO:0000313" key="1">
    <source>
        <dbReference type="EMBL" id="CRL27397.1"/>
    </source>
</evidence>
<sequence>MKGGLFEGKCGVWDVPAETLGFADVPAETLFVADVPAETLGVADVPARRFVDAGPSLRRTCTLLHRWARGSDSRGHGDAQARRQERDIVTQRSVRTEVLILLGWESGPFYIFSATSRPRNQLRRW</sequence>